<dbReference type="EMBL" id="UINC01058177">
    <property type="protein sequence ID" value="SVB80139.1"/>
    <property type="molecule type" value="Genomic_DNA"/>
</dbReference>
<organism evidence="1">
    <name type="scientific">marine metagenome</name>
    <dbReference type="NCBI Taxonomy" id="408172"/>
    <lineage>
        <taxon>unclassified sequences</taxon>
        <taxon>metagenomes</taxon>
        <taxon>ecological metagenomes</taxon>
    </lineage>
</organism>
<gene>
    <name evidence="1" type="ORF">METZ01_LOCUS232993</name>
</gene>
<proteinExistence type="predicted"/>
<protein>
    <submittedName>
        <fullName evidence="1">Uncharacterized protein</fullName>
    </submittedName>
</protein>
<sequence>MIKIGCNYLSFKGAEISVEDFIQTVSRPAA</sequence>
<evidence type="ECO:0000313" key="1">
    <source>
        <dbReference type="EMBL" id="SVB80139.1"/>
    </source>
</evidence>
<name>A0A382GYT9_9ZZZZ</name>
<feature type="non-terminal residue" evidence="1">
    <location>
        <position position="30"/>
    </location>
</feature>
<accession>A0A382GYT9</accession>
<dbReference type="AlphaFoldDB" id="A0A382GYT9"/>
<reference evidence="1" key="1">
    <citation type="submission" date="2018-05" db="EMBL/GenBank/DDBJ databases">
        <authorList>
            <person name="Lanie J.A."/>
            <person name="Ng W.-L."/>
            <person name="Kazmierczak K.M."/>
            <person name="Andrzejewski T.M."/>
            <person name="Davidsen T.M."/>
            <person name="Wayne K.J."/>
            <person name="Tettelin H."/>
            <person name="Glass J.I."/>
            <person name="Rusch D."/>
            <person name="Podicherti R."/>
            <person name="Tsui H.-C.T."/>
            <person name="Winkler M.E."/>
        </authorList>
    </citation>
    <scope>NUCLEOTIDE SEQUENCE</scope>
</reference>